<dbReference type="WBParaSite" id="Hba_15852">
    <property type="protein sequence ID" value="Hba_15852"/>
    <property type="gene ID" value="Hba_15852"/>
</dbReference>
<accession>A0A1I7XDR9</accession>
<organism evidence="1 2">
    <name type="scientific">Heterorhabditis bacteriophora</name>
    <name type="common">Entomopathogenic nematode worm</name>
    <dbReference type="NCBI Taxonomy" id="37862"/>
    <lineage>
        <taxon>Eukaryota</taxon>
        <taxon>Metazoa</taxon>
        <taxon>Ecdysozoa</taxon>
        <taxon>Nematoda</taxon>
        <taxon>Chromadorea</taxon>
        <taxon>Rhabditida</taxon>
        <taxon>Rhabditina</taxon>
        <taxon>Rhabditomorpha</taxon>
        <taxon>Strongyloidea</taxon>
        <taxon>Heterorhabditidae</taxon>
        <taxon>Heterorhabditis</taxon>
    </lineage>
</organism>
<dbReference type="AlphaFoldDB" id="A0A1I7XDR9"/>
<dbReference type="Proteomes" id="UP000095283">
    <property type="component" value="Unplaced"/>
</dbReference>
<keyword evidence="1" id="KW-1185">Reference proteome</keyword>
<name>A0A1I7XDR9_HETBA</name>
<evidence type="ECO:0000313" key="1">
    <source>
        <dbReference type="Proteomes" id="UP000095283"/>
    </source>
</evidence>
<sequence length="78" mass="8930">MVLMIVTPVEGIYFSVTGLVDLAFVSTKMNNTDYQDILGHCLVPYIQRFPVEAPSPCWRAMTWTFWTSSHDLNSMENI</sequence>
<evidence type="ECO:0000313" key="2">
    <source>
        <dbReference type="WBParaSite" id="Hba_15852"/>
    </source>
</evidence>
<reference evidence="2" key="1">
    <citation type="submission" date="2016-11" db="UniProtKB">
        <authorList>
            <consortium name="WormBaseParasite"/>
        </authorList>
    </citation>
    <scope>IDENTIFICATION</scope>
</reference>
<proteinExistence type="predicted"/>
<protein>
    <submittedName>
        <fullName evidence="2">Ammonium_transp domain-containing protein</fullName>
    </submittedName>
</protein>